<evidence type="ECO:0000313" key="2">
    <source>
        <dbReference type="Proteomes" id="UP000762676"/>
    </source>
</evidence>
<comment type="caution">
    <text evidence="1">The sequence shown here is derived from an EMBL/GenBank/DDBJ whole genome shotgun (WGS) entry which is preliminary data.</text>
</comment>
<name>A0AAV4IDB9_9GAST</name>
<dbReference type="Proteomes" id="UP000762676">
    <property type="component" value="Unassembled WGS sequence"/>
</dbReference>
<organism evidence="1 2">
    <name type="scientific">Elysia marginata</name>
    <dbReference type="NCBI Taxonomy" id="1093978"/>
    <lineage>
        <taxon>Eukaryota</taxon>
        <taxon>Metazoa</taxon>
        <taxon>Spiralia</taxon>
        <taxon>Lophotrochozoa</taxon>
        <taxon>Mollusca</taxon>
        <taxon>Gastropoda</taxon>
        <taxon>Heterobranchia</taxon>
        <taxon>Euthyneura</taxon>
        <taxon>Panpulmonata</taxon>
        <taxon>Sacoglossa</taxon>
        <taxon>Placobranchoidea</taxon>
        <taxon>Plakobranchidae</taxon>
        <taxon>Elysia</taxon>
    </lineage>
</organism>
<evidence type="ECO:0000313" key="1">
    <source>
        <dbReference type="EMBL" id="GFS08504.1"/>
    </source>
</evidence>
<dbReference type="AlphaFoldDB" id="A0AAV4IDB9"/>
<gene>
    <name evidence="1" type="ORF">ElyMa_003015900</name>
</gene>
<protein>
    <submittedName>
        <fullName evidence="1">Uncharacterized protein</fullName>
    </submittedName>
</protein>
<sequence length="82" mass="9241">MGCSISQTRSGVHGERWAVPSVRLALECTERDGLFHQSDSPWSARLFWWDLVQLVICHATAFLKWEDVATNLVPGDNLPMTV</sequence>
<reference evidence="1 2" key="1">
    <citation type="journal article" date="2021" name="Elife">
        <title>Chloroplast acquisition without the gene transfer in kleptoplastic sea slugs, Plakobranchus ocellatus.</title>
        <authorList>
            <person name="Maeda T."/>
            <person name="Takahashi S."/>
            <person name="Yoshida T."/>
            <person name="Shimamura S."/>
            <person name="Takaki Y."/>
            <person name="Nagai Y."/>
            <person name="Toyoda A."/>
            <person name="Suzuki Y."/>
            <person name="Arimoto A."/>
            <person name="Ishii H."/>
            <person name="Satoh N."/>
            <person name="Nishiyama T."/>
            <person name="Hasebe M."/>
            <person name="Maruyama T."/>
            <person name="Minagawa J."/>
            <person name="Obokata J."/>
            <person name="Shigenobu S."/>
        </authorList>
    </citation>
    <scope>NUCLEOTIDE SEQUENCE [LARGE SCALE GENOMIC DNA]</scope>
</reference>
<keyword evidence="2" id="KW-1185">Reference proteome</keyword>
<accession>A0AAV4IDB9</accession>
<dbReference type="EMBL" id="BMAT01006219">
    <property type="protein sequence ID" value="GFS08504.1"/>
    <property type="molecule type" value="Genomic_DNA"/>
</dbReference>
<proteinExistence type="predicted"/>